<dbReference type="InterPro" id="IPR051782">
    <property type="entry name" value="ABC_Transporter_VariousFunc"/>
</dbReference>
<evidence type="ECO:0000256" key="2">
    <source>
        <dbReference type="ARBA" id="ARBA00022741"/>
    </source>
</evidence>
<keyword evidence="6" id="KW-1185">Reference proteome</keyword>
<feature type="domain" description="ABC transporter" evidence="4">
    <location>
        <begin position="1"/>
        <end position="219"/>
    </location>
</feature>
<dbReference type="SUPFAM" id="SSF52540">
    <property type="entry name" value="P-loop containing nucleoside triphosphate hydrolases"/>
    <property type="match status" value="1"/>
</dbReference>
<reference evidence="5 6" key="1">
    <citation type="submission" date="2019-10" db="EMBL/GenBank/DDBJ databases">
        <title>Whole genome shotgun sequence of Acrocarpospora pleiomorpha NBRC 16267.</title>
        <authorList>
            <person name="Ichikawa N."/>
            <person name="Kimura A."/>
            <person name="Kitahashi Y."/>
            <person name="Komaki H."/>
            <person name="Oguchi A."/>
        </authorList>
    </citation>
    <scope>NUCLEOTIDE SEQUENCE [LARGE SCALE GENOMIC DNA]</scope>
    <source>
        <strain evidence="5 6">NBRC 16267</strain>
    </source>
</reference>
<evidence type="ECO:0000256" key="3">
    <source>
        <dbReference type="ARBA" id="ARBA00022840"/>
    </source>
</evidence>
<keyword evidence="1" id="KW-0813">Transport</keyword>
<comment type="caution">
    <text evidence="5">The sequence shown here is derived from an EMBL/GenBank/DDBJ whole genome shotgun (WGS) entry which is preliminary data.</text>
</comment>
<dbReference type="RefSeq" id="WP_155346827.1">
    <property type="nucleotide sequence ID" value="NZ_BAAAHM010000015.1"/>
</dbReference>
<accession>A0A5M3XRP6</accession>
<dbReference type="GO" id="GO:0016887">
    <property type="term" value="F:ATP hydrolysis activity"/>
    <property type="evidence" value="ECO:0007669"/>
    <property type="project" value="InterPro"/>
</dbReference>
<evidence type="ECO:0000259" key="4">
    <source>
        <dbReference type="PROSITE" id="PS50893"/>
    </source>
</evidence>
<dbReference type="SMART" id="SM00382">
    <property type="entry name" value="AAA"/>
    <property type="match status" value="1"/>
</dbReference>
<dbReference type="InterPro" id="IPR003593">
    <property type="entry name" value="AAA+_ATPase"/>
</dbReference>
<keyword evidence="3" id="KW-0067">ATP-binding</keyword>
<evidence type="ECO:0000313" key="6">
    <source>
        <dbReference type="Proteomes" id="UP000377595"/>
    </source>
</evidence>
<dbReference type="AlphaFoldDB" id="A0A5M3XRP6"/>
<organism evidence="5 6">
    <name type="scientific">Acrocarpospora pleiomorpha</name>
    <dbReference type="NCBI Taxonomy" id="90975"/>
    <lineage>
        <taxon>Bacteria</taxon>
        <taxon>Bacillati</taxon>
        <taxon>Actinomycetota</taxon>
        <taxon>Actinomycetes</taxon>
        <taxon>Streptosporangiales</taxon>
        <taxon>Streptosporangiaceae</taxon>
        <taxon>Acrocarpospora</taxon>
    </lineage>
</organism>
<dbReference type="InterPro" id="IPR003439">
    <property type="entry name" value="ABC_transporter-like_ATP-bd"/>
</dbReference>
<sequence length="245" mass="26595">MRITDLYLRYRRKDPWVLAEVDLELAPGSVIEVVGPNGSGKSTLLRVIAGLLRPTRGTVTGRPAIVGYAPERFPAAQPFTVAGYLRHLAAIRKVDETAIDEWTSRLRIEHLLGQRLPDLSKGSAHKVGLAQALLCRPDLLILDEPFAGLDTAARAEIALTVDAIATRGGIVVASDHQGDLRTLPNVTRYEVRDSRVLPMATQAAEPILNVSVRLPLSRASLLAAQLRAEGHEPLLSQDETVEAAE</sequence>
<dbReference type="Gene3D" id="3.40.50.300">
    <property type="entry name" value="P-loop containing nucleotide triphosphate hydrolases"/>
    <property type="match status" value="1"/>
</dbReference>
<dbReference type="EMBL" id="BLAF01000026">
    <property type="protein sequence ID" value="GES21863.1"/>
    <property type="molecule type" value="Genomic_DNA"/>
</dbReference>
<dbReference type="Proteomes" id="UP000377595">
    <property type="component" value="Unassembled WGS sequence"/>
</dbReference>
<dbReference type="PANTHER" id="PTHR42939:SF1">
    <property type="entry name" value="ABC TRANSPORTER ATP-BINDING PROTEIN ALBC-RELATED"/>
    <property type="match status" value="1"/>
</dbReference>
<dbReference type="InterPro" id="IPR027417">
    <property type="entry name" value="P-loop_NTPase"/>
</dbReference>
<protein>
    <recommendedName>
        <fullName evidence="4">ABC transporter domain-containing protein</fullName>
    </recommendedName>
</protein>
<dbReference type="PROSITE" id="PS50893">
    <property type="entry name" value="ABC_TRANSPORTER_2"/>
    <property type="match status" value="1"/>
</dbReference>
<keyword evidence="2" id="KW-0547">Nucleotide-binding</keyword>
<evidence type="ECO:0000313" key="5">
    <source>
        <dbReference type="EMBL" id="GES21863.1"/>
    </source>
</evidence>
<dbReference type="PANTHER" id="PTHR42939">
    <property type="entry name" value="ABC TRANSPORTER ATP-BINDING PROTEIN ALBC-RELATED"/>
    <property type="match status" value="1"/>
</dbReference>
<gene>
    <name evidence="5" type="ORF">Aple_047600</name>
</gene>
<dbReference type="GO" id="GO:0005524">
    <property type="term" value="F:ATP binding"/>
    <property type="evidence" value="ECO:0007669"/>
    <property type="project" value="UniProtKB-KW"/>
</dbReference>
<proteinExistence type="predicted"/>
<name>A0A5M3XRP6_9ACTN</name>
<evidence type="ECO:0000256" key="1">
    <source>
        <dbReference type="ARBA" id="ARBA00022448"/>
    </source>
</evidence>
<dbReference type="OrthoDB" id="5182800at2"/>
<dbReference type="Pfam" id="PF00005">
    <property type="entry name" value="ABC_tran"/>
    <property type="match status" value="1"/>
</dbReference>